<comment type="caution">
    <text evidence="1">The sequence shown here is derived from an EMBL/GenBank/DDBJ whole genome shotgun (WGS) entry which is preliminary data.</text>
</comment>
<dbReference type="Proteomes" id="UP000269221">
    <property type="component" value="Unassembled WGS sequence"/>
</dbReference>
<dbReference type="EMBL" id="QRBI01000095">
    <property type="protein sequence ID" value="RMC19375.1"/>
    <property type="molecule type" value="Genomic_DNA"/>
</dbReference>
<keyword evidence="2" id="KW-1185">Reference proteome</keyword>
<evidence type="ECO:0000313" key="2">
    <source>
        <dbReference type="Proteomes" id="UP000269221"/>
    </source>
</evidence>
<name>A0A3M0L1S0_HIRRU</name>
<dbReference type="AlphaFoldDB" id="A0A3M0L1S0"/>
<accession>A0A3M0L1S0</accession>
<reference evidence="1 2" key="1">
    <citation type="submission" date="2018-07" db="EMBL/GenBank/DDBJ databases">
        <title>A high quality draft genome assembly of the barn swallow (H. rustica rustica).</title>
        <authorList>
            <person name="Formenti G."/>
            <person name="Chiara M."/>
            <person name="Poveda L."/>
            <person name="Francoijs K.-J."/>
            <person name="Bonisoli-Alquati A."/>
            <person name="Canova L."/>
            <person name="Gianfranceschi L."/>
            <person name="Horner D.S."/>
            <person name="Saino N."/>
        </authorList>
    </citation>
    <scope>NUCLEOTIDE SEQUENCE [LARGE SCALE GENOMIC DNA]</scope>
    <source>
        <strain evidence="1">Chelidonia</strain>
        <tissue evidence="1">Blood</tissue>
    </source>
</reference>
<organism evidence="1 2">
    <name type="scientific">Hirundo rustica rustica</name>
    <dbReference type="NCBI Taxonomy" id="333673"/>
    <lineage>
        <taxon>Eukaryota</taxon>
        <taxon>Metazoa</taxon>
        <taxon>Chordata</taxon>
        <taxon>Craniata</taxon>
        <taxon>Vertebrata</taxon>
        <taxon>Euteleostomi</taxon>
        <taxon>Archelosauria</taxon>
        <taxon>Archosauria</taxon>
        <taxon>Dinosauria</taxon>
        <taxon>Saurischia</taxon>
        <taxon>Theropoda</taxon>
        <taxon>Coelurosauria</taxon>
        <taxon>Aves</taxon>
        <taxon>Neognathae</taxon>
        <taxon>Neoaves</taxon>
        <taxon>Telluraves</taxon>
        <taxon>Australaves</taxon>
        <taxon>Passeriformes</taxon>
        <taxon>Sylvioidea</taxon>
        <taxon>Hirundinidae</taxon>
        <taxon>Hirundo</taxon>
    </lineage>
</organism>
<gene>
    <name evidence="1" type="ORF">DUI87_03985</name>
</gene>
<sequence>MFGFLGYEYIWLGYVQPLIPQDPKTFLAELLLIHSAACVDTEDCPDPVTKAAQSIQVCLVFVENPSERLHEKCNYFIAKGFNIFHVFCLYKEREKP</sequence>
<evidence type="ECO:0000313" key="1">
    <source>
        <dbReference type="EMBL" id="RMC19375.1"/>
    </source>
</evidence>
<protein>
    <submittedName>
        <fullName evidence="1">Uncharacterized protein</fullName>
    </submittedName>
</protein>
<proteinExistence type="predicted"/>